<gene>
    <name evidence="1" type="ORF">MmTuc01_1515</name>
</gene>
<dbReference type="Proteomes" id="UP000011718">
    <property type="component" value="Chromosome"/>
</dbReference>
<dbReference type="AlphaFoldDB" id="M1PXA0"/>
<dbReference type="KEGG" id="mmaz:MmTuc01_1515"/>
<sequence>MIKRSIFWRDLNYTDLDFENSFLTQTWVLKTLLSLSCQV</sequence>
<dbReference type="BioCyc" id="MMAZ1236903:G139K-1447-MONOMER"/>
<protein>
    <submittedName>
        <fullName evidence="1">Uncharacterized protein</fullName>
    </submittedName>
</protein>
<proteinExistence type="predicted"/>
<accession>M1PXA0</accession>
<dbReference type="EMBL" id="CP004144">
    <property type="protein sequence ID" value="AGF96881.1"/>
    <property type="molecule type" value="Genomic_DNA"/>
</dbReference>
<organism evidence="1 2">
    <name type="scientific">Methanosarcina mazei Tuc01</name>
    <dbReference type="NCBI Taxonomy" id="1236903"/>
    <lineage>
        <taxon>Archaea</taxon>
        <taxon>Methanobacteriati</taxon>
        <taxon>Methanobacteriota</taxon>
        <taxon>Stenosarchaea group</taxon>
        <taxon>Methanomicrobia</taxon>
        <taxon>Methanosarcinales</taxon>
        <taxon>Methanosarcinaceae</taxon>
        <taxon>Methanosarcina</taxon>
    </lineage>
</organism>
<evidence type="ECO:0000313" key="1">
    <source>
        <dbReference type="EMBL" id="AGF96881.1"/>
    </source>
</evidence>
<name>M1PXA0_METMZ</name>
<reference evidence="1 2" key="1">
    <citation type="journal article" date="2013" name="Genome Announc.">
        <title>Complete Genome of a Methanosarcina mazei Strain Isolated from Sediment Samples from an Amazonian Flooded Area.</title>
        <authorList>
            <person name="Assis das Gracas D."/>
            <person name="Thiago Juca Ramos R."/>
            <person name="Vieira Araujo A.C."/>
            <person name="Zahlouth R."/>
            <person name="Ribeiro Carneiro A."/>
            <person name="Souza Lopes T."/>
            <person name="Azevedo Barauna R."/>
            <person name="Azevedo V."/>
            <person name="Cruz Schneider M.P."/>
            <person name="Pellizari V.H."/>
            <person name="Silva A."/>
        </authorList>
    </citation>
    <scope>NUCLEOTIDE SEQUENCE [LARGE SCALE GENOMIC DNA]</scope>
    <source>
        <strain evidence="1 2">Tuc01</strain>
    </source>
</reference>
<dbReference type="HOGENOM" id="CLU_3302738_0_0_2"/>
<evidence type="ECO:0000313" key="2">
    <source>
        <dbReference type="Proteomes" id="UP000011718"/>
    </source>
</evidence>